<evidence type="ECO:0000259" key="1">
    <source>
        <dbReference type="Pfam" id="PF25496"/>
    </source>
</evidence>
<comment type="caution">
    <text evidence="2">The sequence shown here is derived from an EMBL/GenBank/DDBJ whole genome shotgun (WGS) entry which is preliminary data.</text>
</comment>
<reference evidence="2 3" key="1">
    <citation type="submission" date="2018-06" db="EMBL/GenBank/DDBJ databases">
        <title>Comparative genomics reveals the genomic features of Rhizophagus irregularis, R. cerebriforme, R. diaphanum and Gigaspora rosea, and their symbiotic lifestyle signature.</title>
        <authorList>
            <person name="Morin E."/>
            <person name="San Clemente H."/>
            <person name="Chen E.C.H."/>
            <person name="De La Providencia I."/>
            <person name="Hainaut M."/>
            <person name="Kuo A."/>
            <person name="Kohler A."/>
            <person name="Murat C."/>
            <person name="Tang N."/>
            <person name="Roy S."/>
            <person name="Loubradou J."/>
            <person name="Henrissat B."/>
            <person name="Grigoriev I.V."/>
            <person name="Corradi N."/>
            <person name="Roux C."/>
            <person name="Martin F.M."/>
        </authorList>
    </citation>
    <scope>NUCLEOTIDE SEQUENCE [LARGE SCALE GENOMIC DNA]</scope>
    <source>
        <strain evidence="2 3">DAOM 227022</strain>
    </source>
</reference>
<dbReference type="Proteomes" id="UP000265703">
    <property type="component" value="Unassembled WGS sequence"/>
</dbReference>
<organism evidence="2 3">
    <name type="scientific">Glomus cerebriforme</name>
    <dbReference type="NCBI Taxonomy" id="658196"/>
    <lineage>
        <taxon>Eukaryota</taxon>
        <taxon>Fungi</taxon>
        <taxon>Fungi incertae sedis</taxon>
        <taxon>Mucoromycota</taxon>
        <taxon>Glomeromycotina</taxon>
        <taxon>Glomeromycetes</taxon>
        <taxon>Glomerales</taxon>
        <taxon>Glomeraceae</taxon>
        <taxon>Glomus</taxon>
    </lineage>
</organism>
<dbReference type="OrthoDB" id="2440103at2759"/>
<protein>
    <recommendedName>
        <fullName evidence="1">Up-regulator of cell proliferation-like domain-containing protein</fullName>
    </recommendedName>
</protein>
<dbReference type="InterPro" id="IPR057365">
    <property type="entry name" value="URGCP"/>
</dbReference>
<gene>
    <name evidence="2" type="ORF">C1645_779290</name>
</gene>
<dbReference type="AlphaFoldDB" id="A0A397SLS7"/>
<accession>A0A397SLS7</accession>
<dbReference type="STRING" id="658196.A0A397SLS7"/>
<feature type="domain" description="Up-regulator of cell proliferation-like" evidence="1">
    <location>
        <begin position="15"/>
        <end position="194"/>
    </location>
</feature>
<keyword evidence="3" id="KW-1185">Reference proteome</keyword>
<dbReference type="EMBL" id="QKYT01000354">
    <property type="protein sequence ID" value="RIA86602.1"/>
    <property type="molecule type" value="Genomic_DNA"/>
</dbReference>
<evidence type="ECO:0000313" key="3">
    <source>
        <dbReference type="Proteomes" id="UP000265703"/>
    </source>
</evidence>
<proteinExistence type="predicted"/>
<name>A0A397SLS7_9GLOM</name>
<dbReference type="Pfam" id="PF25496">
    <property type="entry name" value="URGCP"/>
    <property type="match status" value="1"/>
</dbReference>
<evidence type="ECO:0000313" key="2">
    <source>
        <dbReference type="EMBL" id="RIA86602.1"/>
    </source>
</evidence>
<sequence length="247" mass="28551">MLPLFTGPIIKWETEPGTIIENHLFNDPFNMIVAVRIGKNPQGKSTILNQLMNSKSMFSSCSEPRAEYGIPHMVSGSIEFTWLTQETCEMSLWNDVFKKYYKEGANKIILLANLHGDALDYPNQIQFLKQLPSSFLVFLMPGCTEDQLNDFEVQIGPKKGIYCHVNHKNKEKYAFNTNFLTQDKMLKKVRMMFKEALNIDTSEPSSFKILLKKKLVNTLNWKLCNFKENNNLMMVFKFGKIILNCKN</sequence>